<dbReference type="GO" id="GO:0006397">
    <property type="term" value="P:mRNA processing"/>
    <property type="evidence" value="ECO:0007669"/>
    <property type="project" value="UniProtKB-UniRule"/>
</dbReference>
<feature type="binding site" evidence="15">
    <location>
        <position position="129"/>
    </location>
    <ligand>
        <name>Mg(2+)</name>
        <dbReference type="ChEBI" id="CHEBI:18420"/>
    </ligand>
</feature>
<dbReference type="NCBIfam" id="TIGR02191">
    <property type="entry name" value="RNaseIII"/>
    <property type="match status" value="1"/>
</dbReference>
<dbReference type="GO" id="GO:0004525">
    <property type="term" value="F:ribonuclease III activity"/>
    <property type="evidence" value="ECO:0007669"/>
    <property type="project" value="UniProtKB-UniRule"/>
</dbReference>
<keyword evidence="14 15" id="KW-0694">RNA-binding</keyword>
<dbReference type="SMART" id="SM00535">
    <property type="entry name" value="RIBOc"/>
    <property type="match status" value="1"/>
</dbReference>
<keyword evidence="6 15" id="KW-0698">rRNA processing</keyword>
<dbReference type="InterPro" id="IPR014720">
    <property type="entry name" value="dsRBD_dom"/>
</dbReference>
<dbReference type="Pfam" id="PF14622">
    <property type="entry name" value="Ribonucleas_3_3"/>
    <property type="match status" value="1"/>
</dbReference>
<organism evidence="18 19">
    <name type="scientific">Tepidanaerobacter acetatoxydans (strain DSM 21804 / JCM 16047 / Re1)</name>
    <dbReference type="NCBI Taxonomy" id="1209989"/>
    <lineage>
        <taxon>Bacteria</taxon>
        <taxon>Bacillati</taxon>
        <taxon>Bacillota</taxon>
        <taxon>Clostridia</taxon>
        <taxon>Thermosediminibacterales</taxon>
        <taxon>Tepidanaerobacteraceae</taxon>
        <taxon>Tepidanaerobacter</taxon>
    </lineage>
</organism>
<protein>
    <recommendedName>
        <fullName evidence="15">Ribonuclease 3</fullName>
        <ecNumber evidence="15">3.1.26.3</ecNumber>
    </recommendedName>
    <alternativeName>
        <fullName evidence="15">Ribonuclease III</fullName>
        <shortName evidence="15">RNase III</shortName>
    </alternativeName>
</protein>
<dbReference type="eggNOG" id="COG0571">
    <property type="taxonomic scope" value="Bacteria"/>
</dbReference>
<dbReference type="KEGG" id="tep:TepRe1_1193"/>
<dbReference type="HOGENOM" id="CLU_000907_1_3_9"/>
<dbReference type="EC" id="3.1.26.3" evidence="15"/>
<dbReference type="PROSITE" id="PS50137">
    <property type="entry name" value="DS_RBD"/>
    <property type="match status" value="1"/>
</dbReference>
<keyword evidence="5 15" id="KW-0963">Cytoplasm</keyword>
<name>F4LTK9_TEPAE</name>
<dbReference type="GO" id="GO:0046872">
    <property type="term" value="F:metal ion binding"/>
    <property type="evidence" value="ECO:0007669"/>
    <property type="project" value="UniProtKB-KW"/>
</dbReference>
<keyword evidence="10 15" id="KW-0479">Metal-binding</keyword>
<dbReference type="GO" id="GO:0010468">
    <property type="term" value="P:regulation of gene expression"/>
    <property type="evidence" value="ECO:0007669"/>
    <property type="project" value="TreeGrafter"/>
</dbReference>
<gene>
    <name evidence="15 18" type="primary">rnc</name>
    <name evidence="18" type="ordered locus">TEPIRE1_1303</name>
</gene>
<comment type="subunit">
    <text evidence="4 15">Homodimer.</text>
</comment>
<evidence type="ECO:0000256" key="15">
    <source>
        <dbReference type="HAMAP-Rule" id="MF_00104"/>
    </source>
</evidence>
<dbReference type="GO" id="GO:0019843">
    <property type="term" value="F:rRNA binding"/>
    <property type="evidence" value="ECO:0007669"/>
    <property type="project" value="UniProtKB-KW"/>
</dbReference>
<evidence type="ECO:0000256" key="4">
    <source>
        <dbReference type="ARBA" id="ARBA00011738"/>
    </source>
</evidence>
<evidence type="ECO:0000256" key="12">
    <source>
        <dbReference type="ARBA" id="ARBA00022801"/>
    </source>
</evidence>
<evidence type="ECO:0000256" key="6">
    <source>
        <dbReference type="ARBA" id="ARBA00022552"/>
    </source>
</evidence>
<evidence type="ECO:0000256" key="5">
    <source>
        <dbReference type="ARBA" id="ARBA00022490"/>
    </source>
</evidence>
<keyword evidence="15" id="KW-0699">rRNA-binding</keyword>
<dbReference type="PANTHER" id="PTHR11207">
    <property type="entry name" value="RIBONUCLEASE III"/>
    <property type="match status" value="1"/>
</dbReference>
<comment type="cofactor">
    <cofactor evidence="15">
        <name>Mg(2+)</name>
        <dbReference type="ChEBI" id="CHEBI:18420"/>
    </cofactor>
</comment>
<feature type="domain" description="RNase III" evidence="17">
    <location>
        <begin position="11"/>
        <end position="140"/>
    </location>
</feature>
<keyword evidence="8 15" id="KW-0819">tRNA processing</keyword>
<dbReference type="InterPro" id="IPR000999">
    <property type="entry name" value="RNase_III_dom"/>
</dbReference>
<dbReference type="Gene3D" id="1.10.1520.10">
    <property type="entry name" value="Ribonuclease III domain"/>
    <property type="match status" value="1"/>
</dbReference>
<evidence type="ECO:0000313" key="18">
    <source>
        <dbReference type="EMBL" id="CCP26027.1"/>
    </source>
</evidence>
<dbReference type="Gene3D" id="3.30.160.20">
    <property type="match status" value="1"/>
</dbReference>
<evidence type="ECO:0000256" key="1">
    <source>
        <dbReference type="ARBA" id="ARBA00000109"/>
    </source>
</evidence>
<evidence type="ECO:0000256" key="9">
    <source>
        <dbReference type="ARBA" id="ARBA00022722"/>
    </source>
</evidence>
<dbReference type="SUPFAM" id="SSF69065">
    <property type="entry name" value="RNase III domain-like"/>
    <property type="match status" value="1"/>
</dbReference>
<dbReference type="PATRIC" id="fig|1209989.3.peg.1443"/>
<dbReference type="GO" id="GO:0003725">
    <property type="term" value="F:double-stranded RNA binding"/>
    <property type="evidence" value="ECO:0007669"/>
    <property type="project" value="TreeGrafter"/>
</dbReference>
<comment type="subcellular location">
    <subcellularLocation>
        <location evidence="2 15">Cytoplasm</location>
    </subcellularLocation>
</comment>
<evidence type="ECO:0000256" key="3">
    <source>
        <dbReference type="ARBA" id="ARBA00010183"/>
    </source>
</evidence>
<evidence type="ECO:0000256" key="7">
    <source>
        <dbReference type="ARBA" id="ARBA00022664"/>
    </source>
</evidence>
<dbReference type="GO" id="GO:0006364">
    <property type="term" value="P:rRNA processing"/>
    <property type="evidence" value="ECO:0007669"/>
    <property type="project" value="UniProtKB-UniRule"/>
</dbReference>
<dbReference type="PROSITE" id="PS50142">
    <property type="entry name" value="RNASE_3_2"/>
    <property type="match status" value="1"/>
</dbReference>
<comment type="similarity">
    <text evidence="3">Belongs to the ribonuclease III family.</text>
</comment>
<dbReference type="Pfam" id="PF00035">
    <property type="entry name" value="dsrm"/>
    <property type="match status" value="1"/>
</dbReference>
<dbReference type="CDD" id="cd10845">
    <property type="entry name" value="DSRM_RNAse_III_family"/>
    <property type="match status" value="1"/>
</dbReference>
<evidence type="ECO:0000256" key="11">
    <source>
        <dbReference type="ARBA" id="ARBA00022759"/>
    </source>
</evidence>
<feature type="active site" evidence="15">
    <location>
        <position position="129"/>
    </location>
</feature>
<evidence type="ECO:0000256" key="8">
    <source>
        <dbReference type="ARBA" id="ARBA00022694"/>
    </source>
</evidence>
<dbReference type="InterPro" id="IPR036389">
    <property type="entry name" value="RNase_III_sf"/>
</dbReference>
<dbReference type="HAMAP" id="MF_00104">
    <property type="entry name" value="RNase_III"/>
    <property type="match status" value="1"/>
</dbReference>
<keyword evidence="9 15" id="KW-0540">Nuclease</keyword>
<keyword evidence="19" id="KW-1185">Reference proteome</keyword>
<dbReference type="EMBL" id="HF563609">
    <property type="protein sequence ID" value="CCP26027.1"/>
    <property type="molecule type" value="Genomic_DNA"/>
</dbReference>
<feature type="active site" evidence="15">
    <location>
        <position position="57"/>
    </location>
</feature>
<evidence type="ECO:0000259" key="16">
    <source>
        <dbReference type="PROSITE" id="PS50137"/>
    </source>
</evidence>
<dbReference type="Proteomes" id="UP000010802">
    <property type="component" value="Chromosome"/>
</dbReference>
<accession>F4LTK9</accession>
<reference evidence="19" key="1">
    <citation type="journal article" date="2013" name="Genome Announc.">
        <title>First genome sequence of a syntrophic acetate-oxidizing bacterium, Tepidanaerobacter acetatoxydans strain Re1.</title>
        <authorList>
            <person name="Manzoor S."/>
            <person name="Bongcam-Rudloff E."/>
            <person name="Schnurer A."/>
            <person name="Muller B."/>
        </authorList>
    </citation>
    <scope>NUCLEOTIDE SEQUENCE [LARGE SCALE GENOMIC DNA]</scope>
    <source>
        <strain evidence="19">Re1</strain>
    </source>
</reference>
<evidence type="ECO:0000256" key="2">
    <source>
        <dbReference type="ARBA" id="ARBA00004496"/>
    </source>
</evidence>
<proteinExistence type="inferred from homology"/>
<accession>L0S2J8</accession>
<keyword evidence="12 15" id="KW-0378">Hydrolase</keyword>
<evidence type="ECO:0000259" key="17">
    <source>
        <dbReference type="PROSITE" id="PS50142"/>
    </source>
</evidence>
<dbReference type="KEGG" id="tae:TepiRe1_1303"/>
<evidence type="ECO:0000256" key="10">
    <source>
        <dbReference type="ARBA" id="ARBA00022723"/>
    </source>
</evidence>
<feature type="binding site" evidence="15">
    <location>
        <position position="126"/>
    </location>
    <ligand>
        <name>Mg(2+)</name>
        <dbReference type="ChEBI" id="CHEBI:18420"/>
    </ligand>
</feature>
<dbReference type="PANTHER" id="PTHR11207:SF0">
    <property type="entry name" value="RIBONUCLEASE 3"/>
    <property type="match status" value="1"/>
</dbReference>
<dbReference type="OrthoDB" id="9805026at2"/>
<comment type="catalytic activity">
    <reaction evidence="1 15">
        <text>Endonucleolytic cleavage to 5'-phosphomonoester.</text>
        <dbReference type="EC" id="3.1.26.3"/>
    </reaction>
</comment>
<dbReference type="InterPro" id="IPR011907">
    <property type="entry name" value="RNase_III"/>
</dbReference>
<keyword evidence="11 15" id="KW-0255">Endonuclease</keyword>
<dbReference type="GO" id="GO:0042802">
    <property type="term" value="F:identical protein binding"/>
    <property type="evidence" value="ECO:0007669"/>
    <property type="project" value="UniProtKB-ARBA"/>
</dbReference>
<dbReference type="FunFam" id="1.10.1520.10:FF:000001">
    <property type="entry name" value="Ribonuclease 3"/>
    <property type="match status" value="1"/>
</dbReference>
<sequence length="238" mass="27390">MCIDEKRFQQLMILQENIGIQFNNLNTLNQAFIHPSLTNEKEKPYQENNQRLEFLGDAVLELAISEYLYRHYDFLTEGQMTKIRAFTVCESSLAQIARQLFLGDYLILSKGEENTGGREKVSILADTLEALIGAIYIDKNYKTTYDFIIKNLEAIIFKAIQGEWGTDYKTDLQELLQKFDEDKILYNVVNESGPDHDKLFCVEVVWKNKILGTGIGKSKKQAEQNAAKEALDRMNNEL</sequence>
<feature type="domain" description="DRBM" evidence="16">
    <location>
        <begin position="167"/>
        <end position="236"/>
    </location>
</feature>
<feature type="binding site" evidence="15">
    <location>
        <position position="53"/>
    </location>
    <ligand>
        <name>Mg(2+)</name>
        <dbReference type="ChEBI" id="CHEBI:18420"/>
    </ligand>
</feature>
<keyword evidence="13 15" id="KW-0460">Magnesium</keyword>
<dbReference type="PROSITE" id="PS00517">
    <property type="entry name" value="RNASE_3_1"/>
    <property type="match status" value="1"/>
</dbReference>
<dbReference type="SUPFAM" id="SSF54768">
    <property type="entry name" value="dsRNA-binding domain-like"/>
    <property type="match status" value="1"/>
</dbReference>
<dbReference type="STRING" id="1209989.TepRe1_1193"/>
<dbReference type="FunFam" id="3.30.160.20:FF:000003">
    <property type="entry name" value="Ribonuclease 3"/>
    <property type="match status" value="1"/>
</dbReference>
<dbReference type="CDD" id="cd00593">
    <property type="entry name" value="RIBOc"/>
    <property type="match status" value="1"/>
</dbReference>
<evidence type="ECO:0000313" key="19">
    <source>
        <dbReference type="Proteomes" id="UP000010802"/>
    </source>
</evidence>
<dbReference type="GO" id="GO:0005737">
    <property type="term" value="C:cytoplasm"/>
    <property type="evidence" value="ECO:0007669"/>
    <property type="project" value="UniProtKB-SubCell"/>
</dbReference>
<dbReference type="SMART" id="SM00358">
    <property type="entry name" value="DSRM"/>
    <property type="match status" value="1"/>
</dbReference>
<dbReference type="RefSeq" id="WP_013778262.1">
    <property type="nucleotide sequence ID" value="NC_015519.1"/>
</dbReference>
<keyword evidence="7 15" id="KW-0507">mRNA processing</keyword>
<comment type="function">
    <text evidence="15">Digests double-stranded RNA. Involved in the processing of primary rRNA transcript to yield the immediate precursors to the large and small rRNAs (23S and 16S). Processes some mRNAs, and tRNAs when they are encoded in the rRNA operon. Processes pre-crRNA and tracrRNA of type II CRISPR loci if present in the organism.</text>
</comment>
<evidence type="ECO:0000256" key="14">
    <source>
        <dbReference type="ARBA" id="ARBA00022884"/>
    </source>
</evidence>
<evidence type="ECO:0000256" key="13">
    <source>
        <dbReference type="ARBA" id="ARBA00022842"/>
    </source>
</evidence>
<dbReference type="GO" id="GO:0008033">
    <property type="term" value="P:tRNA processing"/>
    <property type="evidence" value="ECO:0007669"/>
    <property type="project" value="UniProtKB-KW"/>
</dbReference>
<dbReference type="AlphaFoldDB" id="F4LTK9"/>